<comment type="function">
    <text evidence="1">Multidrug efflux pump.</text>
</comment>
<keyword evidence="6" id="KW-0050">Antiport</keyword>
<keyword evidence="5" id="KW-0813">Transport</keyword>
<evidence type="ECO:0000256" key="2">
    <source>
        <dbReference type="ARBA" id="ARBA00004651"/>
    </source>
</evidence>
<feature type="transmembrane region" description="Helical" evidence="14">
    <location>
        <begin position="109"/>
        <end position="128"/>
    </location>
</feature>
<dbReference type="EMBL" id="JAATEP010000007">
    <property type="protein sequence ID" value="NJP90158.1"/>
    <property type="molecule type" value="Genomic_DNA"/>
</dbReference>
<protein>
    <recommendedName>
        <fullName evidence="4">Probable multidrug resistance protein NorM</fullName>
    </recommendedName>
    <alternativeName>
        <fullName evidence="12">Multidrug-efflux transporter</fullName>
    </alternativeName>
</protein>
<gene>
    <name evidence="15" type="ORF">HCN51_11985</name>
</gene>
<sequence>MIKLALPIYVELLTAVVAVGVIDLLWVSGLGEAAIAAVTVGTTAEYLAYGLFLAVPTGVTVLVGRRDGHAPLGPVIRTGWVLWALFSVAVAVPGVLLREPLAALFTDSPALTAGFFLISLGGLPVYFAQTVVDGVLKGRGDTRRPMRHAIICNVLVVGLDPLFIYGLGMGVQGAALATVIARALTLAIALRSLTRLRDPAAGGTGRDGGGRRMAGEVVRTGLPMSGDFLARALVGMALVEIVAGFGTAAVAGYGIGQKVMLAGVMVFYALRQAAMIRTARSEAAGSPLLLGLGSGAVVAVVLNVLAAPVAGLFTGDPAVAVGFLRWMTLYLVPFGGLIAVGGVLQASGRGGRLLAATLAGFAVQLPLAYALSAWLGVTGVWLSMAAGATLSLAGTLTPRTNAPAPPTSGSPVDVPAQSAEVSPSGGSGRRAGGPGRVRGPAPRSTRTAADPPCAP</sequence>
<dbReference type="InterPro" id="IPR050222">
    <property type="entry name" value="MATE_MdtK"/>
</dbReference>
<keyword evidence="9 14" id="KW-1133">Transmembrane helix</keyword>
<evidence type="ECO:0000256" key="9">
    <source>
        <dbReference type="ARBA" id="ARBA00022989"/>
    </source>
</evidence>
<evidence type="ECO:0000256" key="5">
    <source>
        <dbReference type="ARBA" id="ARBA00022448"/>
    </source>
</evidence>
<dbReference type="Pfam" id="PF01554">
    <property type="entry name" value="MatE"/>
    <property type="match status" value="2"/>
</dbReference>
<keyword evidence="16" id="KW-1185">Reference proteome</keyword>
<evidence type="ECO:0000256" key="14">
    <source>
        <dbReference type="SAM" id="Phobius"/>
    </source>
</evidence>
<name>A0ABX1AX12_9ACTN</name>
<evidence type="ECO:0000313" key="15">
    <source>
        <dbReference type="EMBL" id="NJP90158.1"/>
    </source>
</evidence>
<feature type="transmembrane region" description="Helical" evidence="14">
    <location>
        <begin position="75"/>
        <end position="97"/>
    </location>
</feature>
<comment type="caution">
    <text evidence="15">The sequence shown here is derived from an EMBL/GenBank/DDBJ whole genome shotgun (WGS) entry which is preliminary data.</text>
</comment>
<comment type="similarity">
    <text evidence="3">Belongs to the multi antimicrobial extrusion (MATE) (TC 2.A.66.1) family.</text>
</comment>
<reference evidence="15 16" key="1">
    <citation type="submission" date="2020-03" db="EMBL/GenBank/DDBJ databases">
        <title>WGS of actinomycetes isolated from Thailand.</title>
        <authorList>
            <person name="Thawai C."/>
        </authorList>
    </citation>
    <scope>NUCLEOTIDE SEQUENCE [LARGE SCALE GENOMIC DNA]</scope>
    <source>
        <strain evidence="15 16">FMUSA5-5</strain>
    </source>
</reference>
<accession>A0ABX1AX12</accession>
<evidence type="ECO:0000256" key="8">
    <source>
        <dbReference type="ARBA" id="ARBA00022692"/>
    </source>
</evidence>
<feature type="transmembrane region" description="Helical" evidence="14">
    <location>
        <begin position="12"/>
        <end position="40"/>
    </location>
</feature>
<evidence type="ECO:0000256" key="7">
    <source>
        <dbReference type="ARBA" id="ARBA00022475"/>
    </source>
</evidence>
<dbReference type="PIRSF" id="PIRSF006603">
    <property type="entry name" value="DinF"/>
    <property type="match status" value="1"/>
</dbReference>
<proteinExistence type="inferred from homology"/>
<comment type="subcellular location">
    <subcellularLocation>
        <location evidence="2">Cell membrane</location>
        <topology evidence="2">Multi-pass membrane protein</topology>
    </subcellularLocation>
</comment>
<organism evidence="15 16">
    <name type="scientific">Nonomuraea composti</name>
    <dbReference type="NCBI Taxonomy" id="2720023"/>
    <lineage>
        <taxon>Bacteria</taxon>
        <taxon>Bacillati</taxon>
        <taxon>Actinomycetota</taxon>
        <taxon>Actinomycetes</taxon>
        <taxon>Streptosporangiales</taxon>
        <taxon>Streptosporangiaceae</taxon>
        <taxon>Nonomuraea</taxon>
    </lineage>
</organism>
<keyword evidence="7" id="KW-1003">Cell membrane</keyword>
<feature type="transmembrane region" description="Helical" evidence="14">
    <location>
        <begin position="149"/>
        <end position="167"/>
    </location>
</feature>
<dbReference type="PANTHER" id="PTHR43298">
    <property type="entry name" value="MULTIDRUG RESISTANCE PROTEIN NORM-RELATED"/>
    <property type="match status" value="1"/>
</dbReference>
<evidence type="ECO:0000256" key="4">
    <source>
        <dbReference type="ARBA" id="ARBA00020268"/>
    </source>
</evidence>
<keyword evidence="8 14" id="KW-0812">Transmembrane</keyword>
<evidence type="ECO:0000256" key="11">
    <source>
        <dbReference type="ARBA" id="ARBA00023136"/>
    </source>
</evidence>
<keyword evidence="10" id="KW-0406">Ion transport</keyword>
<evidence type="ECO:0000256" key="1">
    <source>
        <dbReference type="ARBA" id="ARBA00003408"/>
    </source>
</evidence>
<dbReference type="InterPro" id="IPR002528">
    <property type="entry name" value="MATE_fam"/>
</dbReference>
<dbReference type="PANTHER" id="PTHR43298:SF2">
    <property type="entry name" value="FMN_FAD EXPORTER YEEO-RELATED"/>
    <property type="match status" value="1"/>
</dbReference>
<evidence type="ECO:0000256" key="10">
    <source>
        <dbReference type="ARBA" id="ARBA00023065"/>
    </source>
</evidence>
<dbReference type="Proteomes" id="UP000696294">
    <property type="component" value="Unassembled WGS sequence"/>
</dbReference>
<evidence type="ECO:0000256" key="13">
    <source>
        <dbReference type="SAM" id="MobiDB-lite"/>
    </source>
</evidence>
<feature type="transmembrane region" description="Helical" evidence="14">
    <location>
        <begin position="46"/>
        <end position="63"/>
    </location>
</feature>
<feature type="transmembrane region" description="Helical" evidence="14">
    <location>
        <begin position="228"/>
        <end position="253"/>
    </location>
</feature>
<feature type="transmembrane region" description="Helical" evidence="14">
    <location>
        <begin position="288"/>
        <end position="311"/>
    </location>
</feature>
<feature type="region of interest" description="Disordered" evidence="13">
    <location>
        <begin position="399"/>
        <end position="455"/>
    </location>
</feature>
<dbReference type="RefSeq" id="WP_168009682.1">
    <property type="nucleotide sequence ID" value="NZ_JAATEP010000007.1"/>
</dbReference>
<dbReference type="InterPro" id="IPR048279">
    <property type="entry name" value="MdtK-like"/>
</dbReference>
<feature type="compositionally biased region" description="Gly residues" evidence="13">
    <location>
        <begin position="425"/>
        <end position="436"/>
    </location>
</feature>
<evidence type="ECO:0000256" key="6">
    <source>
        <dbReference type="ARBA" id="ARBA00022449"/>
    </source>
</evidence>
<keyword evidence="11 14" id="KW-0472">Membrane</keyword>
<feature type="transmembrane region" description="Helical" evidence="14">
    <location>
        <begin position="323"/>
        <end position="344"/>
    </location>
</feature>
<evidence type="ECO:0000256" key="12">
    <source>
        <dbReference type="ARBA" id="ARBA00031636"/>
    </source>
</evidence>
<evidence type="ECO:0000313" key="16">
    <source>
        <dbReference type="Proteomes" id="UP000696294"/>
    </source>
</evidence>
<evidence type="ECO:0000256" key="3">
    <source>
        <dbReference type="ARBA" id="ARBA00010199"/>
    </source>
</evidence>